<feature type="domain" description="Pyrrolo-quinoline quinone repeat" evidence="2">
    <location>
        <begin position="45"/>
        <end position="97"/>
    </location>
</feature>
<dbReference type="InterPro" id="IPR011047">
    <property type="entry name" value="Quinoprotein_ADH-like_sf"/>
</dbReference>
<dbReference type="Pfam" id="PF13360">
    <property type="entry name" value="PQQ_2"/>
    <property type="match status" value="3"/>
</dbReference>
<accession>A0ABW2LE77</accession>
<dbReference type="Proteomes" id="UP001596472">
    <property type="component" value="Unassembled WGS sequence"/>
</dbReference>
<evidence type="ECO:0000259" key="2">
    <source>
        <dbReference type="Pfam" id="PF13360"/>
    </source>
</evidence>
<comment type="caution">
    <text evidence="3">The sequence shown here is derived from an EMBL/GenBank/DDBJ whole genome shotgun (WGS) entry which is preliminary data.</text>
</comment>
<dbReference type="InterPro" id="IPR015943">
    <property type="entry name" value="WD40/YVTN_repeat-like_dom_sf"/>
</dbReference>
<proteinExistence type="predicted"/>
<dbReference type="Gene3D" id="2.40.10.480">
    <property type="match status" value="1"/>
</dbReference>
<evidence type="ECO:0000256" key="1">
    <source>
        <dbReference type="SAM" id="MobiDB-lite"/>
    </source>
</evidence>
<sequence>MRIQYYPIIAASFVISSFSSADDVKGWRNGGNGLFPEANPALDWKDGSKVKWETPISSRSNASPIVVDGKLFLTAEPATLICADAESGKILWEKGNEYSDLLDLTPEERAKADEAKAKAAEAAKKAEPLERDLYRAERQLRRKKGDKALEGKVAELKKQIAAIVGESGSGPASEQKPKAHDTNGYSSYTPVSDGKHVFACFGIGVVVGYDFDGKRIWHKRLENPDHSWGGASSPTLVDGKLIVRFKDYHALDPATGEELWKTPSEGVVFNAPANFELEGKSFLITSRGELIRADDGEKLWSAGYVNKSKEWSFMNTPSVIGKRVYFAHGSEGDQGDAYCLEIPSTIEAMDKDGLKEIWHTQVAKNRYYSSPLVVDGVVHLISRDYDMQALDAATGKLHYEQKVKGLTGTAYPSLTLAGEVIVVGAEDGRVAFVKPGKVFEEIARTEVKPFRSSAIFADGVGYLRTQESLMAIKAD</sequence>
<feature type="domain" description="Pyrrolo-quinoline quinone repeat" evidence="2">
    <location>
        <begin position="204"/>
        <end position="328"/>
    </location>
</feature>
<dbReference type="InterPro" id="IPR018391">
    <property type="entry name" value="PQQ_b-propeller_rpt"/>
</dbReference>
<organism evidence="3 4">
    <name type="scientific">Haloferula chungangensis</name>
    <dbReference type="NCBI Taxonomy" id="1048331"/>
    <lineage>
        <taxon>Bacteria</taxon>
        <taxon>Pseudomonadati</taxon>
        <taxon>Verrucomicrobiota</taxon>
        <taxon>Verrucomicrobiia</taxon>
        <taxon>Verrucomicrobiales</taxon>
        <taxon>Verrucomicrobiaceae</taxon>
        <taxon>Haloferula</taxon>
    </lineage>
</organism>
<dbReference type="PANTHER" id="PTHR34512:SF30">
    <property type="entry name" value="OUTER MEMBRANE PROTEIN ASSEMBLY FACTOR BAMB"/>
    <property type="match status" value="1"/>
</dbReference>
<evidence type="ECO:0000313" key="3">
    <source>
        <dbReference type="EMBL" id="MFC7339435.1"/>
    </source>
</evidence>
<evidence type="ECO:0000313" key="4">
    <source>
        <dbReference type="Proteomes" id="UP001596472"/>
    </source>
</evidence>
<gene>
    <name evidence="3" type="ORF">ACFQY0_19740</name>
</gene>
<dbReference type="EMBL" id="JBHTBS010000017">
    <property type="protein sequence ID" value="MFC7339435.1"/>
    <property type="molecule type" value="Genomic_DNA"/>
</dbReference>
<feature type="region of interest" description="Disordered" evidence="1">
    <location>
        <begin position="166"/>
        <end position="187"/>
    </location>
</feature>
<dbReference type="RefSeq" id="WP_379716247.1">
    <property type="nucleotide sequence ID" value="NZ_JBHTBS010000017.1"/>
</dbReference>
<name>A0ABW2LE77_9BACT</name>
<dbReference type="PANTHER" id="PTHR34512">
    <property type="entry name" value="CELL SURFACE PROTEIN"/>
    <property type="match status" value="1"/>
</dbReference>
<feature type="domain" description="Pyrrolo-quinoline quinone repeat" evidence="2">
    <location>
        <begin position="333"/>
        <end position="435"/>
    </location>
</feature>
<keyword evidence="4" id="KW-1185">Reference proteome</keyword>
<protein>
    <submittedName>
        <fullName evidence="3">PQQ-binding-like beta-propeller repeat protein</fullName>
    </submittedName>
</protein>
<dbReference type="SUPFAM" id="SSF50998">
    <property type="entry name" value="Quinoprotein alcohol dehydrogenase-like"/>
    <property type="match status" value="1"/>
</dbReference>
<dbReference type="InterPro" id="IPR002372">
    <property type="entry name" value="PQQ_rpt_dom"/>
</dbReference>
<dbReference type="Gene3D" id="2.130.10.10">
    <property type="entry name" value="YVTN repeat-like/Quinoprotein amine dehydrogenase"/>
    <property type="match status" value="1"/>
</dbReference>
<reference evidence="4" key="1">
    <citation type="journal article" date="2019" name="Int. J. Syst. Evol. Microbiol.">
        <title>The Global Catalogue of Microorganisms (GCM) 10K type strain sequencing project: providing services to taxonomists for standard genome sequencing and annotation.</title>
        <authorList>
            <consortium name="The Broad Institute Genomics Platform"/>
            <consortium name="The Broad Institute Genome Sequencing Center for Infectious Disease"/>
            <person name="Wu L."/>
            <person name="Ma J."/>
        </authorList>
    </citation>
    <scope>NUCLEOTIDE SEQUENCE [LARGE SCALE GENOMIC DNA]</scope>
    <source>
        <strain evidence="4">CGMCC 4.1467</strain>
    </source>
</reference>
<dbReference type="SMART" id="SM00564">
    <property type="entry name" value="PQQ"/>
    <property type="match status" value="4"/>
</dbReference>